<name>A0A1F6M4B4_9BACT</name>
<gene>
    <name evidence="1" type="ORF">A3B90_00315</name>
</gene>
<dbReference type="EMBL" id="MFPX01000018">
    <property type="protein sequence ID" value="OGH66439.1"/>
    <property type="molecule type" value="Genomic_DNA"/>
</dbReference>
<evidence type="ECO:0000313" key="2">
    <source>
        <dbReference type="Proteomes" id="UP000178742"/>
    </source>
</evidence>
<reference evidence="1 2" key="1">
    <citation type="journal article" date="2016" name="Nat. Commun.">
        <title>Thousands of microbial genomes shed light on interconnected biogeochemical processes in an aquifer system.</title>
        <authorList>
            <person name="Anantharaman K."/>
            <person name="Brown C.T."/>
            <person name="Hug L.A."/>
            <person name="Sharon I."/>
            <person name="Castelle C.J."/>
            <person name="Probst A.J."/>
            <person name="Thomas B.C."/>
            <person name="Singh A."/>
            <person name="Wilkins M.J."/>
            <person name="Karaoz U."/>
            <person name="Brodie E.L."/>
            <person name="Williams K.H."/>
            <person name="Hubbard S.S."/>
            <person name="Banfield J.F."/>
        </authorList>
    </citation>
    <scope>NUCLEOTIDE SEQUENCE [LARGE SCALE GENOMIC DNA]</scope>
</reference>
<dbReference type="Proteomes" id="UP000178742">
    <property type="component" value="Unassembled WGS sequence"/>
</dbReference>
<accession>A0A1F6M4B4</accession>
<sequence length="340" mass="39806">MNLENRLKTLDYKCEVCGAHTFYQFDYPTDPGPRKNQMLKSEIRRYFANSAKWIIRHLLFWDTTDATLLGLKKRSSNTFNKVKSPRKLARALRNVNKGLELFEGKKIIICSVCDMGTTYPKISEEALVKFYSQDYWVAESGDLETCENNRTTSTYKLLKEQLNFSDLKTVLEFGSASAQLSRYIQIHEKGLVFDCVDPGIVWQEKLKPFIRNIYLDIRKINEKYDMVCGSHSLEHVPDIADYFSLFVNLLNPRGYLYFEIPNSVEKERIFGEEPDYHFPHTYFYTPKSFEKLAEKFGLEIIFTKTFSQSYTERFAGENKHIDSTIEHPDGAYLRVLLRKK</sequence>
<proteinExistence type="predicted"/>
<dbReference type="SUPFAM" id="SSF53335">
    <property type="entry name" value="S-adenosyl-L-methionine-dependent methyltransferases"/>
    <property type="match status" value="1"/>
</dbReference>
<dbReference type="CDD" id="cd02440">
    <property type="entry name" value="AdoMet_MTases"/>
    <property type="match status" value="1"/>
</dbReference>
<dbReference type="AlphaFoldDB" id="A0A1F6M4B4"/>
<dbReference type="STRING" id="1798676.A3B90_00315"/>
<evidence type="ECO:0000313" key="1">
    <source>
        <dbReference type="EMBL" id="OGH66439.1"/>
    </source>
</evidence>
<dbReference type="InterPro" id="IPR029063">
    <property type="entry name" value="SAM-dependent_MTases_sf"/>
</dbReference>
<protein>
    <recommendedName>
        <fullName evidence="3">Methyltransferase type 11 domain-containing protein</fullName>
    </recommendedName>
</protein>
<evidence type="ECO:0008006" key="3">
    <source>
        <dbReference type="Google" id="ProtNLM"/>
    </source>
</evidence>
<comment type="caution">
    <text evidence="1">The sequence shown here is derived from an EMBL/GenBank/DDBJ whole genome shotgun (WGS) entry which is preliminary data.</text>
</comment>
<dbReference type="Pfam" id="PF13489">
    <property type="entry name" value="Methyltransf_23"/>
    <property type="match status" value="1"/>
</dbReference>
<dbReference type="Gene3D" id="3.40.50.150">
    <property type="entry name" value="Vaccinia Virus protein VP39"/>
    <property type="match status" value="1"/>
</dbReference>
<organism evidence="1 2">
    <name type="scientific">Candidatus Magasanikbacteria bacterium RIFCSPHIGHO2_02_FULL_41_13</name>
    <dbReference type="NCBI Taxonomy" id="1798676"/>
    <lineage>
        <taxon>Bacteria</taxon>
        <taxon>Candidatus Magasanikiibacteriota</taxon>
    </lineage>
</organism>